<keyword evidence="7 10" id="KW-1133">Transmembrane helix</keyword>
<dbReference type="Pfam" id="PF00083">
    <property type="entry name" value="Sugar_tr"/>
    <property type="match status" value="1"/>
</dbReference>
<dbReference type="InterPro" id="IPR020846">
    <property type="entry name" value="MFS_dom"/>
</dbReference>
<dbReference type="InterPro" id="IPR005829">
    <property type="entry name" value="Sugar_transporter_CS"/>
</dbReference>
<keyword evidence="8 10" id="KW-0472">Membrane</keyword>
<feature type="transmembrane region" description="Helical" evidence="10">
    <location>
        <begin position="494"/>
        <end position="516"/>
    </location>
</feature>
<dbReference type="PANTHER" id="PTHR43528:SF8">
    <property type="entry name" value="BLR0239 PROTEIN"/>
    <property type="match status" value="1"/>
</dbReference>
<feature type="transmembrane region" description="Helical" evidence="10">
    <location>
        <begin position="586"/>
        <end position="607"/>
    </location>
</feature>
<feature type="compositionally biased region" description="Low complexity" evidence="9">
    <location>
        <begin position="35"/>
        <end position="46"/>
    </location>
</feature>
<dbReference type="EMBL" id="VDDA01000008">
    <property type="protein sequence ID" value="TNC11580.1"/>
    <property type="molecule type" value="Genomic_DNA"/>
</dbReference>
<dbReference type="PROSITE" id="PS00217">
    <property type="entry name" value="SUGAR_TRANSPORT_2"/>
    <property type="match status" value="1"/>
</dbReference>
<dbReference type="GO" id="GO:0015293">
    <property type="term" value="F:symporter activity"/>
    <property type="evidence" value="ECO:0007669"/>
    <property type="project" value="UniProtKB-KW"/>
</dbReference>
<dbReference type="Pfam" id="PF07690">
    <property type="entry name" value="MFS_1"/>
    <property type="match status" value="1"/>
</dbReference>
<evidence type="ECO:0000256" key="9">
    <source>
        <dbReference type="SAM" id="MobiDB-lite"/>
    </source>
</evidence>
<comment type="subcellular location">
    <subcellularLocation>
        <location evidence="1">Cell membrane</location>
        <topology evidence="1">Multi-pass membrane protein</topology>
    </subcellularLocation>
</comment>
<reference evidence="12 13" key="1">
    <citation type="submission" date="2019-06" db="EMBL/GenBank/DDBJ databases">
        <title>Genome of Methylobacterium sp. 17Sr1-39.</title>
        <authorList>
            <person name="Seo T."/>
        </authorList>
    </citation>
    <scope>NUCLEOTIDE SEQUENCE [LARGE SCALE GENOMIC DNA]</scope>
    <source>
        <strain evidence="12 13">17Sr1-39</strain>
    </source>
</reference>
<dbReference type="Proteomes" id="UP000305267">
    <property type="component" value="Unassembled WGS sequence"/>
</dbReference>
<feature type="domain" description="Major facilitator superfamily (MFS) profile" evidence="11">
    <location>
        <begin position="202"/>
        <end position="612"/>
    </location>
</feature>
<proteinExistence type="inferred from homology"/>
<feature type="transmembrane region" description="Helical" evidence="10">
    <location>
        <begin position="560"/>
        <end position="580"/>
    </location>
</feature>
<dbReference type="InterPro" id="IPR005828">
    <property type="entry name" value="MFS_sugar_transport-like"/>
</dbReference>
<keyword evidence="6" id="KW-0769">Symport</keyword>
<evidence type="ECO:0000256" key="6">
    <source>
        <dbReference type="ARBA" id="ARBA00022847"/>
    </source>
</evidence>
<feature type="transmembrane region" description="Helical" evidence="10">
    <location>
        <begin position="428"/>
        <end position="445"/>
    </location>
</feature>
<dbReference type="FunFam" id="1.20.1250.20:FF:000001">
    <property type="entry name" value="Dicarboxylate MFS transporter"/>
    <property type="match status" value="1"/>
</dbReference>
<evidence type="ECO:0000256" key="5">
    <source>
        <dbReference type="ARBA" id="ARBA00022692"/>
    </source>
</evidence>
<feature type="transmembrane region" description="Helical" evidence="10">
    <location>
        <begin position="374"/>
        <end position="393"/>
    </location>
</feature>
<dbReference type="GO" id="GO:0005886">
    <property type="term" value="C:plasma membrane"/>
    <property type="evidence" value="ECO:0007669"/>
    <property type="project" value="UniProtKB-SubCell"/>
</dbReference>
<feature type="transmembrane region" description="Helical" evidence="10">
    <location>
        <begin position="528"/>
        <end position="548"/>
    </location>
</feature>
<keyword evidence="13" id="KW-1185">Reference proteome</keyword>
<evidence type="ECO:0000313" key="12">
    <source>
        <dbReference type="EMBL" id="TNC11580.1"/>
    </source>
</evidence>
<dbReference type="InterPro" id="IPR051084">
    <property type="entry name" value="H+-coupled_symporters"/>
</dbReference>
<evidence type="ECO:0000256" key="2">
    <source>
        <dbReference type="ARBA" id="ARBA00008240"/>
    </source>
</evidence>
<dbReference type="PANTHER" id="PTHR43528">
    <property type="entry name" value="ALPHA-KETOGLUTARATE PERMEASE"/>
    <property type="match status" value="1"/>
</dbReference>
<gene>
    <name evidence="12" type="ORF">FF100_18165</name>
</gene>
<protein>
    <submittedName>
        <fullName evidence="12">MFS transporter</fullName>
    </submittedName>
</protein>
<feature type="transmembrane region" description="Helical" evidence="10">
    <location>
        <begin position="465"/>
        <end position="482"/>
    </location>
</feature>
<feature type="region of interest" description="Disordered" evidence="9">
    <location>
        <begin position="1"/>
        <end position="96"/>
    </location>
</feature>
<evidence type="ECO:0000313" key="13">
    <source>
        <dbReference type="Proteomes" id="UP000305267"/>
    </source>
</evidence>
<evidence type="ECO:0000256" key="10">
    <source>
        <dbReference type="SAM" id="Phobius"/>
    </source>
</evidence>
<dbReference type="SUPFAM" id="SSF103473">
    <property type="entry name" value="MFS general substrate transporter"/>
    <property type="match status" value="1"/>
</dbReference>
<accession>A0A5C4LHR3</accession>
<feature type="transmembrane region" description="Helical" evidence="10">
    <location>
        <begin position="346"/>
        <end position="362"/>
    </location>
</feature>
<evidence type="ECO:0000259" key="11">
    <source>
        <dbReference type="PROSITE" id="PS50850"/>
    </source>
</evidence>
<dbReference type="Gene3D" id="1.20.1250.20">
    <property type="entry name" value="MFS general substrate transporter like domains"/>
    <property type="match status" value="2"/>
</dbReference>
<dbReference type="InterPro" id="IPR036259">
    <property type="entry name" value="MFS_trans_sf"/>
</dbReference>
<dbReference type="CDD" id="cd17369">
    <property type="entry name" value="MFS_ShiA_like"/>
    <property type="match status" value="1"/>
</dbReference>
<evidence type="ECO:0000256" key="7">
    <source>
        <dbReference type="ARBA" id="ARBA00022989"/>
    </source>
</evidence>
<comment type="similarity">
    <text evidence="2">Belongs to the major facilitator superfamily. Metabolite:H+ Symporter (MHS) family (TC 2.A.1.6) family.</text>
</comment>
<dbReference type="AlphaFoldDB" id="A0A5C4LHR3"/>
<feature type="compositionally biased region" description="Low complexity" evidence="9">
    <location>
        <begin position="56"/>
        <end position="68"/>
    </location>
</feature>
<feature type="compositionally biased region" description="Low complexity" evidence="9">
    <location>
        <begin position="10"/>
        <end position="23"/>
    </location>
</feature>
<feature type="transmembrane region" description="Helical" evidence="10">
    <location>
        <begin position="273"/>
        <end position="289"/>
    </location>
</feature>
<evidence type="ECO:0000256" key="1">
    <source>
        <dbReference type="ARBA" id="ARBA00004651"/>
    </source>
</evidence>
<feature type="region of interest" description="Disordered" evidence="9">
    <location>
        <begin position="117"/>
        <end position="168"/>
    </location>
</feature>
<dbReference type="InterPro" id="IPR011701">
    <property type="entry name" value="MFS"/>
</dbReference>
<sequence>MSAITVGPLRGSTETSRSASSRRITSRTEARLTPSAAQSSRSISRAPGAMRPAMIASRTSSKARSRTSCGGASVPSAPEIMPLSSDPGPGDSTRMRRTAMQGSLSTAAPLCATLSDKKTKRQHLPRSTAGQPVRRDASPVGGSWSGASSRLVHGLQKPRRPPAGAGLTGEEVMSRAAINAPASRSTPETGVAPDHARIRRRAIVSCAVGNFVELFDFLIFGLFAAQIGANFFPAGDPVVSLLSTFATYGVGFVMRPVGAVVIGAYGDRRGRKAALILTVGLMATATALTGLIPSYATIGIGAPLLLVACRLVQGFSTGGEWGGAAAFLVEYAPPGRRGLIGSMQQFSVGLALIAGTLMAAILNSTLDPAAMTSWGWRIPFICGFVLAPIGLYLRSKVSETPAFERAVSQVTVASHPVRDALTVYRRPVLAAFGLSIVGTVGNYTFNIFMPSFASGQLGIAPGTAYYSSAVAALVLTAFTPVMGHLSDRIGRKAVLLISALGYVVLGYPLFALLVSHPTGLGLVLTQSIAAFLLAMYAGPLCAVLAELFPTRVRFTALSIGYSLAVTIFGGFAPFIATFLIRETGSPVSPSLFVVASALISAVTLLLIKDPTNAPLD</sequence>
<organism evidence="12 13">
    <name type="scientific">Methylobacterium terricola</name>
    <dbReference type="NCBI Taxonomy" id="2583531"/>
    <lineage>
        <taxon>Bacteria</taxon>
        <taxon>Pseudomonadati</taxon>
        <taxon>Pseudomonadota</taxon>
        <taxon>Alphaproteobacteria</taxon>
        <taxon>Hyphomicrobiales</taxon>
        <taxon>Methylobacteriaceae</taxon>
        <taxon>Methylobacterium</taxon>
    </lineage>
</organism>
<dbReference type="PROSITE" id="PS50850">
    <property type="entry name" value="MFS"/>
    <property type="match status" value="1"/>
</dbReference>
<evidence type="ECO:0000256" key="8">
    <source>
        <dbReference type="ARBA" id="ARBA00023136"/>
    </source>
</evidence>
<keyword evidence="3" id="KW-0813">Transport</keyword>
<comment type="caution">
    <text evidence="12">The sequence shown here is derived from an EMBL/GenBank/DDBJ whole genome shotgun (WGS) entry which is preliminary data.</text>
</comment>
<name>A0A5C4LHR3_9HYPH</name>
<dbReference type="OrthoDB" id="9783227at2"/>
<evidence type="ECO:0000256" key="3">
    <source>
        <dbReference type="ARBA" id="ARBA00022448"/>
    </source>
</evidence>
<feature type="transmembrane region" description="Helical" evidence="10">
    <location>
        <begin position="245"/>
        <end position="266"/>
    </location>
</feature>
<feature type="transmembrane region" description="Helical" evidence="10">
    <location>
        <begin position="202"/>
        <end position="225"/>
    </location>
</feature>
<evidence type="ECO:0000256" key="4">
    <source>
        <dbReference type="ARBA" id="ARBA00022475"/>
    </source>
</evidence>
<keyword evidence="4" id="KW-1003">Cell membrane</keyword>
<keyword evidence="5 10" id="KW-0812">Transmembrane</keyword>